<dbReference type="PROSITE" id="PS51257">
    <property type="entry name" value="PROKAR_LIPOPROTEIN"/>
    <property type="match status" value="1"/>
</dbReference>
<reference evidence="2 3" key="1">
    <citation type="submission" date="2014-09" db="EMBL/GenBank/DDBJ databases">
        <title>Alistipes sp. 627, sp. nov., a novel member of the family Rikenellaceae isolated from human faeces.</title>
        <authorList>
            <person name="Shkoporov A.N."/>
            <person name="Chaplin A.V."/>
            <person name="Motuzova O.V."/>
            <person name="Kafarskaia L.I."/>
            <person name="Khokhlova E.V."/>
            <person name="Efimov B.A."/>
        </authorList>
    </citation>
    <scope>NUCLEOTIDE SEQUENCE [LARGE SCALE GENOMIC DNA]</scope>
    <source>
        <strain evidence="2 3">627</strain>
    </source>
</reference>
<dbReference type="Proteomes" id="UP000030889">
    <property type="component" value="Unassembled WGS sequence"/>
</dbReference>
<dbReference type="EMBL" id="JRGF01000011">
    <property type="protein sequence ID" value="KHE41391.1"/>
    <property type="molecule type" value="Genomic_DNA"/>
</dbReference>
<organism evidence="2 3">
    <name type="scientific">Alistipes inops</name>
    <dbReference type="NCBI Taxonomy" id="1501391"/>
    <lineage>
        <taxon>Bacteria</taxon>
        <taxon>Pseudomonadati</taxon>
        <taxon>Bacteroidota</taxon>
        <taxon>Bacteroidia</taxon>
        <taxon>Bacteroidales</taxon>
        <taxon>Rikenellaceae</taxon>
        <taxon>Alistipes</taxon>
    </lineage>
</organism>
<evidence type="ECO:0000313" key="3">
    <source>
        <dbReference type="Proteomes" id="UP000030889"/>
    </source>
</evidence>
<comment type="caution">
    <text evidence="2">The sequence shown here is derived from an EMBL/GenBank/DDBJ whole genome shotgun (WGS) entry which is preliminary data.</text>
</comment>
<feature type="chain" id="PRO_5046814911" description="Lipoprotein" evidence="1">
    <location>
        <begin position="23"/>
        <end position="146"/>
    </location>
</feature>
<feature type="signal peptide" evidence="1">
    <location>
        <begin position="1"/>
        <end position="22"/>
    </location>
</feature>
<gene>
    <name evidence="2" type="ORF">LG35_08615</name>
</gene>
<evidence type="ECO:0000256" key="1">
    <source>
        <dbReference type="SAM" id="SignalP"/>
    </source>
</evidence>
<protein>
    <recommendedName>
        <fullName evidence="4">Lipoprotein</fullName>
    </recommendedName>
</protein>
<keyword evidence="1" id="KW-0732">Signal</keyword>
<dbReference type="RefSeq" id="WP_035473965.1">
    <property type="nucleotide sequence ID" value="NZ_JRGF01000011.1"/>
</dbReference>
<evidence type="ECO:0008006" key="4">
    <source>
        <dbReference type="Google" id="ProtNLM"/>
    </source>
</evidence>
<accession>A0ABR4YHE9</accession>
<keyword evidence="3" id="KW-1185">Reference proteome</keyword>
<name>A0ABR4YHE9_9BACT</name>
<proteinExistence type="predicted"/>
<sequence>MKKLLILIGAAVLLFGCTGPMGPQGPQGPQGEGSQTFTLTYKLASADWEKNTDAAGNFIGWWHEIQMPELSTYVYEYGMYNVYLWDGNIQVPLPLIVYNETDNALWEKKISCDFAVGSVAVYYQENDFMNEGYRPEDMTFRIHLVW</sequence>
<evidence type="ECO:0000313" key="2">
    <source>
        <dbReference type="EMBL" id="KHE41391.1"/>
    </source>
</evidence>